<dbReference type="InterPro" id="IPR022398">
    <property type="entry name" value="Peptidase_S8_His-AS"/>
</dbReference>
<dbReference type="InterPro" id="IPR036852">
    <property type="entry name" value="Peptidase_S8/S53_dom_sf"/>
</dbReference>
<feature type="chain" id="PRO_5002165058" description="Peptidase S8/S53 domain-containing protein" evidence="9">
    <location>
        <begin position="24"/>
        <end position="934"/>
    </location>
</feature>
<dbReference type="STRING" id="913774.A0A0C3H0K6"/>
<dbReference type="OrthoDB" id="10256524at2759"/>
<keyword evidence="2 7" id="KW-0645">Protease</keyword>
<dbReference type="PROSITE" id="PS00136">
    <property type="entry name" value="SUBTILASE_ASP"/>
    <property type="match status" value="1"/>
</dbReference>
<evidence type="ECO:0008006" key="14">
    <source>
        <dbReference type="Google" id="ProtNLM"/>
    </source>
</evidence>
<dbReference type="InterPro" id="IPR023827">
    <property type="entry name" value="Peptidase_S8_Asp-AS"/>
</dbReference>
<keyword evidence="3 9" id="KW-0732">Signal</keyword>
<gene>
    <name evidence="12" type="ORF">OIDMADRAFT_32818</name>
</gene>
<dbReference type="AlphaFoldDB" id="A0A0C3H0K6"/>
<evidence type="ECO:0000256" key="7">
    <source>
        <dbReference type="PROSITE-ProRule" id="PRU01240"/>
    </source>
</evidence>
<keyword evidence="5 7" id="KW-0720">Serine protease</keyword>
<evidence type="ECO:0000256" key="3">
    <source>
        <dbReference type="ARBA" id="ARBA00022729"/>
    </source>
</evidence>
<dbReference type="GO" id="GO:0006508">
    <property type="term" value="P:proteolysis"/>
    <property type="evidence" value="ECO:0007669"/>
    <property type="project" value="UniProtKB-KW"/>
</dbReference>
<dbReference type="InterPro" id="IPR015500">
    <property type="entry name" value="Peptidase_S8_subtilisin-rel"/>
</dbReference>
<dbReference type="Gene3D" id="3.40.50.200">
    <property type="entry name" value="Peptidase S8/S53 domain"/>
    <property type="match status" value="2"/>
</dbReference>
<reference evidence="12 13" key="1">
    <citation type="submission" date="2014-04" db="EMBL/GenBank/DDBJ databases">
        <authorList>
            <consortium name="DOE Joint Genome Institute"/>
            <person name="Kuo A."/>
            <person name="Martino E."/>
            <person name="Perotto S."/>
            <person name="Kohler A."/>
            <person name="Nagy L.G."/>
            <person name="Floudas D."/>
            <person name="Copeland A."/>
            <person name="Barry K.W."/>
            <person name="Cichocki N."/>
            <person name="Veneault-Fourrey C."/>
            <person name="LaButti K."/>
            <person name="Lindquist E.A."/>
            <person name="Lipzen A."/>
            <person name="Lundell T."/>
            <person name="Morin E."/>
            <person name="Murat C."/>
            <person name="Sun H."/>
            <person name="Tunlid A."/>
            <person name="Henrissat B."/>
            <person name="Grigoriev I.V."/>
            <person name="Hibbett D.S."/>
            <person name="Martin F."/>
            <person name="Nordberg H.P."/>
            <person name="Cantor M.N."/>
            <person name="Hua S.X."/>
        </authorList>
    </citation>
    <scope>NUCLEOTIDE SEQUENCE [LARGE SCALE GENOMIC DNA]</scope>
    <source>
        <strain evidence="12 13">Zn</strain>
    </source>
</reference>
<evidence type="ECO:0000256" key="4">
    <source>
        <dbReference type="ARBA" id="ARBA00022801"/>
    </source>
</evidence>
<evidence type="ECO:0000259" key="10">
    <source>
        <dbReference type="Pfam" id="PF00082"/>
    </source>
</evidence>
<feature type="active site" description="Charge relay system" evidence="6 7">
    <location>
        <position position="554"/>
    </location>
</feature>
<dbReference type="PROSITE" id="PS00138">
    <property type="entry name" value="SUBTILASE_SER"/>
    <property type="match status" value="1"/>
</dbReference>
<dbReference type="GO" id="GO:0016020">
    <property type="term" value="C:membrane"/>
    <property type="evidence" value="ECO:0007669"/>
    <property type="project" value="InterPro"/>
</dbReference>
<feature type="domain" description="C5a peptidase/Subtilisin-like protease SBT2-like Fn3-like" evidence="11">
    <location>
        <begin position="636"/>
        <end position="743"/>
    </location>
</feature>
<proteinExistence type="inferred from homology"/>
<reference evidence="13" key="2">
    <citation type="submission" date="2015-01" db="EMBL/GenBank/DDBJ databases">
        <title>Evolutionary Origins and Diversification of the Mycorrhizal Mutualists.</title>
        <authorList>
            <consortium name="DOE Joint Genome Institute"/>
            <consortium name="Mycorrhizal Genomics Consortium"/>
            <person name="Kohler A."/>
            <person name="Kuo A."/>
            <person name="Nagy L.G."/>
            <person name="Floudas D."/>
            <person name="Copeland A."/>
            <person name="Barry K.W."/>
            <person name="Cichocki N."/>
            <person name="Veneault-Fourrey C."/>
            <person name="LaButti K."/>
            <person name="Lindquist E.A."/>
            <person name="Lipzen A."/>
            <person name="Lundell T."/>
            <person name="Morin E."/>
            <person name="Murat C."/>
            <person name="Riley R."/>
            <person name="Ohm R."/>
            <person name="Sun H."/>
            <person name="Tunlid A."/>
            <person name="Henrissat B."/>
            <person name="Grigoriev I.V."/>
            <person name="Hibbett D.S."/>
            <person name="Martin F."/>
        </authorList>
    </citation>
    <scope>NUCLEOTIDE SEQUENCE [LARGE SCALE GENOMIC DNA]</scope>
    <source>
        <strain evidence="13">Zn</strain>
    </source>
</reference>
<feature type="active site" description="Charge relay system" evidence="6 7">
    <location>
        <position position="218"/>
    </location>
</feature>
<sequence>MMQYHDIILCLLAWSLGLSVTQAKPLLNTYIVQLANSSIVNSFLPSTFAQNYTIRHRFNSEELFTGVSLTLTDTNDASDIVLSARLRQLPGVVSVFPVPAVTPPKLASVVAARDVSASPYEEYPSPQPMTPIVGTKNSKLASPLEMTGIDKLHSLGIKGRGMKIAFLDTGVDYRHPALGGGFGPGHKIAGGYSFMDDSGALVNSTDPFADCLSDVGGHGTHVTGIATMQRCASCAFDIEGVAPEASVYMYRVFGCDGGEAGLDTHFAAMLMAADEGVDVISMSIGDGDVDIADPTNPFSTTAAAIKQKGIAIFAAAANDATGGASATNLRTVEFPGADSNIIAVGSVVNAQWPTMYSATDSHGNSFSYASIFPFNTTKMDVYVVSSPCDSDQWAIILPGVNLNTTVFVFEGTIGCNLADATSSWRELVEPQDVYAISYQGNWTTDPYLQSVGADTPGFLPDRNLAEFFQADGLRLMEQYIKAGGYPNYKLSFADKHTFSVPLETGGMMDYYSSFGPVGVEPLKLKPQLSGPGGNILSTYPLGPGSGYAISSGTSMSTPFAAASYMLIKSQLPHATVDQILERMQTTSTPLKWIYDTAILSATAQQGSGLINCYNAIFGTTLVSPGELNIGDATQSSPAKATITIKNDAYIAKAYRLSHQGAAYMDQILNPTGQNQFETGQLPNYGSAKFSSSVILLRPGQSTSVTMSISPPPGVDEEQLPIFGGFITITDITDPTAAILSVPYIARPYSLYNATYIPQIIAGQITVPGILCYNENTGEANYPANGTLACDFTDGSQINILGNLAQYTMLYRIDVVPVNTTLIPTHWAPGSPSTPPGYTYTPPASPPSSNVLGGVPSYGNIYNLNPTANIEYAADPQSTIVSNLPWAGSVTADGGSTLQLGSGDYRLLISVLRWGGNDSVTADYETWLGPIMTLS</sequence>
<evidence type="ECO:0000256" key="2">
    <source>
        <dbReference type="ARBA" id="ARBA00022670"/>
    </source>
</evidence>
<dbReference type="PANTHER" id="PTHR43399:SF4">
    <property type="entry name" value="CELL WALL-ASSOCIATED PROTEASE"/>
    <property type="match status" value="1"/>
</dbReference>
<evidence type="ECO:0000256" key="8">
    <source>
        <dbReference type="RuleBase" id="RU003355"/>
    </source>
</evidence>
<feature type="signal peptide" evidence="9">
    <location>
        <begin position="1"/>
        <end position="23"/>
    </location>
</feature>
<dbReference type="SUPFAM" id="SSF52743">
    <property type="entry name" value="Subtilisin-like"/>
    <property type="match status" value="1"/>
</dbReference>
<dbReference type="PROSITE" id="PS00137">
    <property type="entry name" value="SUBTILASE_HIS"/>
    <property type="match status" value="1"/>
</dbReference>
<dbReference type="PRINTS" id="PR00723">
    <property type="entry name" value="SUBTILISIN"/>
</dbReference>
<keyword evidence="13" id="KW-1185">Reference proteome</keyword>
<dbReference type="InterPro" id="IPR010435">
    <property type="entry name" value="C5a/SBT2-like_Fn3"/>
</dbReference>
<accession>A0A0C3H0K6</accession>
<evidence type="ECO:0000256" key="9">
    <source>
        <dbReference type="SAM" id="SignalP"/>
    </source>
</evidence>
<dbReference type="GO" id="GO:0004252">
    <property type="term" value="F:serine-type endopeptidase activity"/>
    <property type="evidence" value="ECO:0007669"/>
    <property type="project" value="UniProtKB-UniRule"/>
</dbReference>
<feature type="domain" description="Peptidase S8/S53" evidence="10">
    <location>
        <begin position="159"/>
        <end position="589"/>
    </location>
</feature>
<dbReference type="InParanoid" id="A0A0C3H0K6"/>
<dbReference type="Pfam" id="PF00082">
    <property type="entry name" value="Peptidase_S8"/>
    <property type="match status" value="1"/>
</dbReference>
<evidence type="ECO:0000313" key="12">
    <source>
        <dbReference type="EMBL" id="KIM96924.1"/>
    </source>
</evidence>
<dbReference type="InterPro" id="IPR051048">
    <property type="entry name" value="Peptidase_S8/S53_subtilisin"/>
</dbReference>
<evidence type="ECO:0000256" key="6">
    <source>
        <dbReference type="PIRSR" id="PIRSR615500-1"/>
    </source>
</evidence>
<dbReference type="EMBL" id="KN832883">
    <property type="protein sequence ID" value="KIM96924.1"/>
    <property type="molecule type" value="Genomic_DNA"/>
</dbReference>
<dbReference type="HOGENOM" id="CLU_003559_3_1_1"/>
<organism evidence="12 13">
    <name type="scientific">Oidiodendron maius (strain Zn)</name>
    <dbReference type="NCBI Taxonomy" id="913774"/>
    <lineage>
        <taxon>Eukaryota</taxon>
        <taxon>Fungi</taxon>
        <taxon>Dikarya</taxon>
        <taxon>Ascomycota</taxon>
        <taxon>Pezizomycotina</taxon>
        <taxon>Leotiomycetes</taxon>
        <taxon>Leotiomycetes incertae sedis</taxon>
        <taxon>Myxotrichaceae</taxon>
        <taxon>Oidiodendron</taxon>
    </lineage>
</organism>
<evidence type="ECO:0000313" key="13">
    <source>
        <dbReference type="Proteomes" id="UP000054321"/>
    </source>
</evidence>
<feature type="active site" description="Charge relay system" evidence="6 7">
    <location>
        <position position="168"/>
    </location>
</feature>
<dbReference type="PANTHER" id="PTHR43399">
    <property type="entry name" value="SUBTILISIN-RELATED"/>
    <property type="match status" value="1"/>
</dbReference>
<dbReference type="PROSITE" id="PS51892">
    <property type="entry name" value="SUBTILASE"/>
    <property type="match status" value="1"/>
</dbReference>
<dbReference type="InterPro" id="IPR023828">
    <property type="entry name" value="Peptidase_S8_Ser-AS"/>
</dbReference>
<dbReference type="InterPro" id="IPR000209">
    <property type="entry name" value="Peptidase_S8/S53_dom"/>
</dbReference>
<dbReference type="Pfam" id="PF06280">
    <property type="entry name" value="fn3_5"/>
    <property type="match status" value="1"/>
</dbReference>
<comment type="similarity">
    <text evidence="1 7 8">Belongs to the peptidase S8 family.</text>
</comment>
<name>A0A0C3H0K6_OIDMZ</name>
<evidence type="ECO:0000256" key="5">
    <source>
        <dbReference type="ARBA" id="ARBA00022825"/>
    </source>
</evidence>
<dbReference type="Proteomes" id="UP000054321">
    <property type="component" value="Unassembled WGS sequence"/>
</dbReference>
<evidence type="ECO:0000256" key="1">
    <source>
        <dbReference type="ARBA" id="ARBA00011073"/>
    </source>
</evidence>
<evidence type="ECO:0000259" key="11">
    <source>
        <dbReference type="Pfam" id="PF06280"/>
    </source>
</evidence>
<keyword evidence="4 7" id="KW-0378">Hydrolase</keyword>
<protein>
    <recommendedName>
        <fullName evidence="14">Peptidase S8/S53 domain-containing protein</fullName>
    </recommendedName>
</protein>